<evidence type="ECO:0000313" key="1">
    <source>
        <dbReference type="EMBL" id="RAJ27531.1"/>
    </source>
</evidence>
<name>A0A1A7R056_9FLAO</name>
<gene>
    <name evidence="1" type="ORF">LX77_00103</name>
</gene>
<evidence type="ECO:0000313" key="2">
    <source>
        <dbReference type="Proteomes" id="UP000248987"/>
    </source>
</evidence>
<dbReference type="RefSeq" id="WP_066435608.1">
    <property type="nucleotide sequence ID" value="NZ_LZRN01000028.1"/>
</dbReference>
<dbReference type="AlphaFoldDB" id="A0A1A7R056"/>
<dbReference type="EMBL" id="QLLQ01000001">
    <property type="protein sequence ID" value="RAJ27531.1"/>
    <property type="molecule type" value="Genomic_DNA"/>
</dbReference>
<keyword evidence="2" id="KW-1185">Reference proteome</keyword>
<dbReference type="OrthoDB" id="1360863at2"/>
<reference evidence="1 2" key="1">
    <citation type="submission" date="2018-06" db="EMBL/GenBank/DDBJ databases">
        <title>Genomic Encyclopedia of Archaeal and Bacterial Type Strains, Phase II (KMG-II): from individual species to whole genera.</title>
        <authorList>
            <person name="Goeker M."/>
        </authorList>
    </citation>
    <scope>NUCLEOTIDE SEQUENCE [LARGE SCALE GENOMIC DNA]</scope>
    <source>
        <strain evidence="1 2">DSM 12408</strain>
    </source>
</reference>
<dbReference type="Proteomes" id="UP000248987">
    <property type="component" value="Unassembled WGS sequence"/>
</dbReference>
<proteinExistence type="predicted"/>
<protein>
    <submittedName>
        <fullName evidence="1">Uncharacterized protein</fullName>
    </submittedName>
</protein>
<dbReference type="STRING" id="49280.A9996_12805"/>
<dbReference type="PROSITE" id="PS51257">
    <property type="entry name" value="PROKAR_LIPOPROTEIN"/>
    <property type="match status" value="1"/>
</dbReference>
<accession>A0A1A7R056</accession>
<comment type="caution">
    <text evidence="1">The sequence shown here is derived from an EMBL/GenBank/DDBJ whole genome shotgun (WGS) entry which is preliminary data.</text>
</comment>
<sequence length="183" mass="21908">MKKIIIISFLTILFSCKEKEQKVISEFTEQDAYEIINAHFIGQLNENDANSILYWNNRQLRSPDFENTFLESDRILNLTEMPAPYPIFTAEYWKTDKIKGIKVMDWKEYDSYFMKNDSTDLEELWDYEFDGEFVHNVSYPIYNPKTKIAVIRDYSYRPFLICGTNLDNIYYYKKTKSGWAILK</sequence>
<organism evidence="1 2">
    <name type="scientific">Gelidibacter algens</name>
    <dbReference type="NCBI Taxonomy" id="49280"/>
    <lineage>
        <taxon>Bacteria</taxon>
        <taxon>Pseudomonadati</taxon>
        <taxon>Bacteroidota</taxon>
        <taxon>Flavobacteriia</taxon>
        <taxon>Flavobacteriales</taxon>
        <taxon>Flavobacteriaceae</taxon>
        <taxon>Gelidibacter</taxon>
    </lineage>
</organism>